<dbReference type="NCBIfam" id="TIGR00231">
    <property type="entry name" value="small_GTP"/>
    <property type="match status" value="1"/>
</dbReference>
<dbReference type="GO" id="GO:0003924">
    <property type="term" value="F:GTPase activity"/>
    <property type="evidence" value="ECO:0007669"/>
    <property type="project" value="InterPro"/>
</dbReference>
<dbReference type="AlphaFoldDB" id="C1BNU1"/>
<gene>
    <name evidence="10" type="primary">ARL2</name>
</gene>
<evidence type="ECO:0000313" key="10">
    <source>
        <dbReference type="EMBL" id="ACO10694.1"/>
    </source>
</evidence>
<feature type="binding site" evidence="7">
    <location>
        <begin position="23"/>
        <end position="30"/>
    </location>
    <ligand>
        <name>GTP</name>
        <dbReference type="ChEBI" id="CHEBI:37565"/>
    </ligand>
</feature>
<dbReference type="PRINTS" id="PR00328">
    <property type="entry name" value="SAR1GTPBP"/>
</dbReference>
<accession>C1BNU1</accession>
<evidence type="ECO:0000256" key="4">
    <source>
        <dbReference type="ARBA" id="ARBA00023134"/>
    </source>
</evidence>
<evidence type="ECO:0000256" key="6">
    <source>
        <dbReference type="ARBA" id="ARBA00026198"/>
    </source>
</evidence>
<keyword evidence="8" id="KW-0479">Metal-binding</keyword>
<evidence type="ECO:0000256" key="8">
    <source>
        <dbReference type="PIRSR" id="PIRSR606689-2"/>
    </source>
</evidence>
<dbReference type="Gene3D" id="3.40.50.300">
    <property type="entry name" value="P-loop containing nucleotide triphosphate hydrolases"/>
    <property type="match status" value="1"/>
</dbReference>
<feature type="binding site" evidence="8">
    <location>
        <position position="30"/>
    </location>
    <ligand>
        <name>Mg(2+)</name>
        <dbReference type="ChEBI" id="CHEBI:18420"/>
    </ligand>
</feature>
<proteinExistence type="evidence at transcript level"/>
<dbReference type="SMART" id="SM00177">
    <property type="entry name" value="ARF"/>
    <property type="match status" value="1"/>
</dbReference>
<dbReference type="FunFam" id="3.40.50.300:FF:000393">
    <property type="entry name" value="ADP-ribosylation factor-like 2, arl2"/>
    <property type="match status" value="1"/>
</dbReference>
<dbReference type="GO" id="GO:0046872">
    <property type="term" value="F:metal ion binding"/>
    <property type="evidence" value="ECO:0007669"/>
    <property type="project" value="UniProtKB-KW"/>
</dbReference>
<keyword evidence="5" id="KW-0449">Lipoprotein</keyword>
<dbReference type="SUPFAM" id="SSF52540">
    <property type="entry name" value="P-loop containing nucleoside triphosphate hydrolases"/>
    <property type="match status" value="1"/>
</dbReference>
<dbReference type="InterPro" id="IPR006689">
    <property type="entry name" value="Small_GTPase_ARF/SAR"/>
</dbReference>
<dbReference type="PANTHER" id="PTHR45697">
    <property type="entry name" value="ADP-RIBOSYLATION FACTOR-LIKE PROTEIN 2-RELATED"/>
    <property type="match status" value="1"/>
</dbReference>
<dbReference type="GO" id="GO:0005525">
    <property type="term" value="F:GTP binding"/>
    <property type="evidence" value="ECO:0007669"/>
    <property type="project" value="UniProtKB-KW"/>
</dbReference>
<comment type="similarity">
    <text evidence="1 9">Belongs to the small GTPase superfamily. Arf family.</text>
</comment>
<feature type="binding site" evidence="7">
    <location>
        <begin position="125"/>
        <end position="128"/>
    </location>
    <ligand>
        <name>GTP</name>
        <dbReference type="ChEBI" id="CHEBI:37565"/>
    </ligand>
</feature>
<reference evidence="10" key="1">
    <citation type="submission" date="2009-03" db="EMBL/GenBank/DDBJ databases">
        <title>Caligus rogercresseyi ESTs and full-length cDNAs.</title>
        <authorList>
            <person name="Yasuike M."/>
            <person name="von Schalburg K."/>
            <person name="Cooper G."/>
            <person name="Leong J."/>
            <person name="Jones S.R.M."/>
            <person name="Koop B.F."/>
        </authorList>
    </citation>
    <scope>NUCLEOTIDE SEQUENCE</scope>
    <source>
        <tissue evidence="10">Whole tissue</tissue>
    </source>
</reference>
<name>C1BNU1_CALRO</name>
<dbReference type="SMART" id="SM00178">
    <property type="entry name" value="SAR"/>
    <property type="match status" value="1"/>
</dbReference>
<dbReference type="InterPro" id="IPR027417">
    <property type="entry name" value="P-loop_NTPase"/>
</dbReference>
<keyword evidence="8" id="KW-0460">Magnesium</keyword>
<evidence type="ECO:0000256" key="3">
    <source>
        <dbReference type="ARBA" id="ARBA00022741"/>
    </source>
</evidence>
<evidence type="ECO:0000256" key="5">
    <source>
        <dbReference type="ARBA" id="ARBA00023288"/>
    </source>
</evidence>
<evidence type="ECO:0000256" key="7">
    <source>
        <dbReference type="PIRSR" id="PIRSR606689-1"/>
    </source>
</evidence>
<feature type="binding site" evidence="7">
    <location>
        <position position="69"/>
    </location>
    <ligand>
        <name>GTP</name>
        <dbReference type="ChEBI" id="CHEBI:37565"/>
    </ligand>
</feature>
<dbReference type="Pfam" id="PF00025">
    <property type="entry name" value="Arf"/>
    <property type="match status" value="1"/>
</dbReference>
<dbReference type="PROSITE" id="PS51417">
    <property type="entry name" value="ARF"/>
    <property type="match status" value="1"/>
</dbReference>
<dbReference type="GO" id="GO:0051649">
    <property type="term" value="P:establishment of localization in cell"/>
    <property type="evidence" value="ECO:0007669"/>
    <property type="project" value="UniProtKB-ARBA"/>
</dbReference>
<keyword evidence="2" id="KW-0519">Myristate</keyword>
<sequence length="185" mass="21170">MGLLRIMKKQKEKEKELRFLILGLDNAGKTTLLKKFNGESIDSISPTLGFRIQTLEFKGFNINFWDIGGQKSIRAFWRNYFQVTDALLWVVDASDVRRLNDCRSELHSVIQEERLLGCTLLIFANKSDLPNSLSAEEIKDALDLSIITTHHWMILDCSAVTGHNLLPGMEWLVNDVSSRIFDLKD</sequence>
<feature type="binding site" evidence="8">
    <location>
        <position position="47"/>
    </location>
    <ligand>
        <name>Mg(2+)</name>
        <dbReference type="ChEBI" id="CHEBI:18420"/>
    </ligand>
</feature>
<dbReference type="GO" id="GO:0016192">
    <property type="term" value="P:vesicle-mediated transport"/>
    <property type="evidence" value="ECO:0007669"/>
    <property type="project" value="UniProtKB-ARBA"/>
</dbReference>
<organism evidence="10">
    <name type="scientific">Caligus rogercresseyi</name>
    <name type="common">Sea louse</name>
    <dbReference type="NCBI Taxonomy" id="217165"/>
    <lineage>
        <taxon>Eukaryota</taxon>
        <taxon>Metazoa</taxon>
        <taxon>Ecdysozoa</taxon>
        <taxon>Arthropoda</taxon>
        <taxon>Crustacea</taxon>
        <taxon>Multicrustacea</taxon>
        <taxon>Hexanauplia</taxon>
        <taxon>Copepoda</taxon>
        <taxon>Siphonostomatoida</taxon>
        <taxon>Caligidae</taxon>
        <taxon>Caligus</taxon>
    </lineage>
</organism>
<dbReference type="InterPro" id="IPR044612">
    <property type="entry name" value="ARL2/3"/>
</dbReference>
<keyword evidence="4 7" id="KW-0342">GTP-binding</keyword>
<evidence type="ECO:0000256" key="2">
    <source>
        <dbReference type="ARBA" id="ARBA00022707"/>
    </source>
</evidence>
<dbReference type="InterPro" id="IPR005225">
    <property type="entry name" value="Small_GTP-bd"/>
</dbReference>
<protein>
    <recommendedName>
        <fullName evidence="6">ADP-ribosylation factor-like protein 2</fullName>
    </recommendedName>
</protein>
<evidence type="ECO:0000256" key="9">
    <source>
        <dbReference type="RuleBase" id="RU003925"/>
    </source>
</evidence>
<dbReference type="SMART" id="SM00175">
    <property type="entry name" value="RAB"/>
    <property type="match status" value="1"/>
</dbReference>
<dbReference type="EMBL" id="BT076270">
    <property type="protein sequence ID" value="ACO10694.1"/>
    <property type="molecule type" value="mRNA"/>
</dbReference>
<keyword evidence="3 7" id="KW-0547">Nucleotide-binding</keyword>
<evidence type="ECO:0000256" key="1">
    <source>
        <dbReference type="ARBA" id="ARBA00010290"/>
    </source>
</evidence>